<feature type="compositionally biased region" description="Low complexity" evidence="1">
    <location>
        <begin position="1061"/>
        <end position="1076"/>
    </location>
</feature>
<dbReference type="InterPro" id="IPR058828">
    <property type="entry name" value="DSRM_CARF/NKRF"/>
</dbReference>
<feature type="region of interest" description="Disordered" evidence="1">
    <location>
        <begin position="935"/>
        <end position="1086"/>
    </location>
</feature>
<dbReference type="OrthoDB" id="6235036at2759"/>
<evidence type="ECO:0000313" key="4">
    <source>
        <dbReference type="Proteomes" id="UP000215902"/>
    </source>
</evidence>
<feature type="region of interest" description="Disordered" evidence="1">
    <location>
        <begin position="663"/>
        <end position="687"/>
    </location>
</feature>
<organism evidence="3 4">
    <name type="scientific">Macrostomum lignano</name>
    <dbReference type="NCBI Taxonomy" id="282301"/>
    <lineage>
        <taxon>Eukaryota</taxon>
        <taxon>Metazoa</taxon>
        <taxon>Spiralia</taxon>
        <taxon>Lophotrochozoa</taxon>
        <taxon>Platyhelminthes</taxon>
        <taxon>Rhabditophora</taxon>
        <taxon>Macrostomorpha</taxon>
        <taxon>Macrostomida</taxon>
        <taxon>Macrostomidae</taxon>
        <taxon>Macrostomum</taxon>
    </lineage>
</organism>
<sequence>IESPNPTVLTCRASAKGRRRELSSDPGCRPLMSSHKEDRKRSSSHKAGHHRHGSGKRARTVQDACVQTDTRDSEAQTRLRFSKHKIEFNVDIGWEPHPLSGCPLVAGKYIVPETGWPPPQPQQAAPVPAAVPNDYYASAAAAMPEQWQQQQQLYQQQTATVQSGPLLLPPSQVFGSDGGMTATPVSAFPPVSMLPNPQPAQSAAATAPSAPAQPMVKEQPQEQQAPQYPPSNGPEKIDNTQWDNAGAAATWRAEQLAQQSQYAEDGTFVPSESLYSQESVQMQQNLADSMSDAAAAAAAAAASSTADINDLAGQASAATAAAAAAAAAAGAVPSAEEMQRYYSQYYDAYYRNWYTQNFNKVITEQHVQQQQAAAAVASPTEPQINLSSLNPESRSAIDEALNKLKAYFGSGATEAPSQPPPTMMPMTIDPSVAAAVSEANAAAAAPSGSDWQPYPEELKQRQSKKAVQLIVPPSREELELHSSNPQRKLAWKPPPQPPPEILSDKQDAINRLSEELRRKKASIEEAENDILLRLKLSYAELLNKAVSKVLSLNVQYVFGTLADLSPLEQGYYDRPPINYRLHLCDILIANVFITQGGADWKNGSQEAAARQAFKLLMRPCHVVGSSRRWLGTEYLVLCLSEKNTLIPDLPPYLSDPNEPLWMKNKPLSRKDPADSSSRDAVPMDEERFESRNVKPLRELWLLTEGAPETPHQIMNPVRFLYNSGRFSNMLISFEFEVLSNGLFNCALFVDRQFAGYGYGSTIDKARGFAARNATNNLFHRQMRVAVDVSGSREPLDPSVLWDQEVDATHYLLYLKMQRLTEFREKTMRQDFMQLLTHYVKNTPDFLEPLKFHQRDFEPKWPMFIECACELGLFYRIVGNTDKFRQLLICKKLPLMQLREVLLNDGRCGRYWVVSKGTEEAVDSASFERPPALASEYRAQAEQSPEAAESAEPSAAEASSAATNATEAAKPAEPAAPEPGSPKLKAAANAEAKSGMKAEAAQVGSKPRLAMPQRHPSAPPEREPSAKQVQPLLRMPPPPPQLMRGQGMLPGPMSPALSPHFGQPQSLLSGPLLQPQQRVSSRPGPVPFSRFAATATFGGGGMSGIGAGVIGGAGARQNFPNGPPRPLFPFPPRRP</sequence>
<evidence type="ECO:0000259" key="2">
    <source>
        <dbReference type="Pfam" id="PF26535"/>
    </source>
</evidence>
<feature type="region of interest" description="Disordered" evidence="1">
    <location>
        <begin position="186"/>
        <end position="240"/>
    </location>
</feature>
<feature type="compositionally biased region" description="Basic residues" evidence="1">
    <location>
        <begin position="42"/>
        <end position="59"/>
    </location>
</feature>
<feature type="compositionally biased region" description="Low complexity" evidence="1">
    <location>
        <begin position="199"/>
        <end position="214"/>
    </location>
</feature>
<feature type="region of interest" description="Disordered" evidence="1">
    <location>
        <begin position="1112"/>
        <end position="1134"/>
    </location>
</feature>
<dbReference type="PANTHER" id="PTHR12460">
    <property type="entry name" value="CYCLIN-DEPENDENT KINASE INHIBITOR-RELATED PROTEIN"/>
    <property type="match status" value="1"/>
</dbReference>
<feature type="region of interest" description="Disordered" evidence="1">
    <location>
        <begin position="474"/>
        <end position="503"/>
    </location>
</feature>
<feature type="domain" description="CARF/NKRF DSRM" evidence="2">
    <location>
        <begin position="502"/>
        <end position="632"/>
    </location>
</feature>
<comment type="caution">
    <text evidence="3">The sequence shown here is derived from an EMBL/GenBank/DDBJ whole genome shotgun (WGS) entry which is preliminary data.</text>
</comment>
<feature type="compositionally biased region" description="Pro residues" evidence="1">
    <location>
        <begin position="1120"/>
        <end position="1134"/>
    </location>
</feature>
<feature type="region of interest" description="Disordered" evidence="1">
    <location>
        <begin position="1"/>
        <end position="74"/>
    </location>
</feature>
<name>A0A267FV14_9PLAT</name>
<dbReference type="AlphaFoldDB" id="A0A267FV14"/>
<feature type="compositionally biased region" description="Basic and acidic residues" evidence="1">
    <location>
        <begin position="668"/>
        <end position="677"/>
    </location>
</feature>
<feature type="compositionally biased region" description="Low complexity" evidence="1">
    <location>
        <begin position="939"/>
        <end position="972"/>
    </location>
</feature>
<accession>A0A267FV14</accession>
<feature type="non-terminal residue" evidence="3">
    <location>
        <position position="1"/>
    </location>
</feature>
<proteinExistence type="predicted"/>
<dbReference type="Pfam" id="PF26535">
    <property type="entry name" value="DSRM_CARF"/>
    <property type="match status" value="1"/>
</dbReference>
<keyword evidence="4" id="KW-1185">Reference proteome</keyword>
<evidence type="ECO:0000313" key="3">
    <source>
        <dbReference type="EMBL" id="PAA77576.1"/>
    </source>
</evidence>
<protein>
    <recommendedName>
        <fullName evidence="2">CARF/NKRF DSRM domain-containing protein</fullName>
    </recommendedName>
</protein>
<dbReference type="EMBL" id="NIVC01000735">
    <property type="protein sequence ID" value="PAA77576.1"/>
    <property type="molecule type" value="Genomic_DNA"/>
</dbReference>
<dbReference type="Proteomes" id="UP000215902">
    <property type="component" value="Unassembled WGS sequence"/>
</dbReference>
<dbReference type="SUPFAM" id="SSF54768">
    <property type="entry name" value="dsRNA-binding domain-like"/>
    <property type="match status" value="1"/>
</dbReference>
<evidence type="ECO:0000256" key="1">
    <source>
        <dbReference type="SAM" id="MobiDB-lite"/>
    </source>
</evidence>
<gene>
    <name evidence="3" type="ORF">BOX15_Mlig031294g2</name>
</gene>
<reference evidence="3 4" key="1">
    <citation type="submission" date="2017-06" db="EMBL/GenBank/DDBJ databases">
        <title>A platform for efficient transgenesis in Macrostomum lignano, a flatworm model organism for stem cell research.</title>
        <authorList>
            <person name="Berezikov E."/>
        </authorList>
    </citation>
    <scope>NUCLEOTIDE SEQUENCE [LARGE SCALE GENOMIC DNA]</scope>
    <source>
        <strain evidence="3">DV1</strain>
        <tissue evidence="3">Whole organism</tissue>
    </source>
</reference>